<feature type="domain" description="CCHC-type" evidence="3">
    <location>
        <begin position="113"/>
        <end position="128"/>
    </location>
</feature>
<reference evidence="5" key="1">
    <citation type="journal article" date="2021" name="Elife">
        <title>Highly contiguous assemblies of 101 drosophilid genomes.</title>
        <authorList>
            <person name="Kim B.Y."/>
            <person name="Wang J.R."/>
            <person name="Miller D.E."/>
            <person name="Barmina O."/>
            <person name="Delaney E."/>
            <person name="Thompson A."/>
            <person name="Comeault A.A."/>
            <person name="Peede D."/>
            <person name="D'Agostino E.R."/>
            <person name="Pelaez J."/>
            <person name="Aguilar J.M."/>
            <person name="Haji D."/>
            <person name="Matsunaga T."/>
            <person name="Armstrong E.E."/>
            <person name="Zych M."/>
            <person name="Ogawa Y."/>
            <person name="Stamenkovic-Radak M."/>
            <person name="Jelic M."/>
            <person name="Veselinovic M.S."/>
            <person name="Tanaskovic M."/>
            <person name="Eric P."/>
            <person name="Gao J.J."/>
            <person name="Katoh T.K."/>
            <person name="Toda M.J."/>
            <person name="Watabe H."/>
            <person name="Watada M."/>
            <person name="Davis J.S."/>
            <person name="Moyle L.C."/>
            <person name="Manoli G."/>
            <person name="Bertolini E."/>
            <person name="Kostal V."/>
            <person name="Hawley R.S."/>
            <person name="Takahashi A."/>
            <person name="Jones C.D."/>
            <person name="Price D.K."/>
            <person name="Whiteman N."/>
            <person name="Kopp A."/>
            <person name="Matute D.R."/>
            <person name="Petrov D.A."/>
        </authorList>
    </citation>
    <scope>NUCLEOTIDE SEQUENCE [LARGE SCALE GENOMIC DNA]</scope>
</reference>
<accession>A0ABM5JG00</accession>
<dbReference type="InterPro" id="IPR001878">
    <property type="entry name" value="Znf_CCHC"/>
</dbReference>
<feature type="coiled-coil region" evidence="2">
    <location>
        <begin position="54"/>
        <end position="81"/>
    </location>
</feature>
<organism evidence="4 5">
    <name type="scientific">Drosophila rhopaloa</name>
    <name type="common">Fruit fly</name>
    <dbReference type="NCBI Taxonomy" id="1041015"/>
    <lineage>
        <taxon>Eukaryota</taxon>
        <taxon>Metazoa</taxon>
        <taxon>Ecdysozoa</taxon>
        <taxon>Arthropoda</taxon>
        <taxon>Hexapoda</taxon>
        <taxon>Insecta</taxon>
        <taxon>Pterygota</taxon>
        <taxon>Neoptera</taxon>
        <taxon>Endopterygota</taxon>
        <taxon>Diptera</taxon>
        <taxon>Brachycera</taxon>
        <taxon>Muscomorpha</taxon>
        <taxon>Ephydroidea</taxon>
        <taxon>Drosophilidae</taxon>
        <taxon>Drosophila</taxon>
        <taxon>Sophophora</taxon>
    </lineage>
</organism>
<dbReference type="EnsemblMetazoa" id="XM_044461814.1">
    <property type="protein sequence ID" value="XP_044317749.1"/>
    <property type="gene ID" value="LOC123038122"/>
</dbReference>
<dbReference type="Proteomes" id="UP001652680">
    <property type="component" value="Unassembled WGS sequence"/>
</dbReference>
<sequence length="175" mass="20135">MESFKFNNVMQSDGQPFLEFETKLRKQVQLCDFKCEGGKSYEKRMLFDRVVIGVHVKKLQLKLLEAKNKQLEDIINDSVENNTINAMNRRCYNCGTLFNYNHPSECKANGIICHVCGKAGHFAKYCKQKKRMDNNNKQVENGVTNSNAKSLVEVDHKLAKGAGWNQNKWVWTKPS</sequence>
<dbReference type="Gene3D" id="4.10.60.10">
    <property type="entry name" value="Zinc finger, CCHC-type"/>
    <property type="match status" value="1"/>
</dbReference>
<reference evidence="4" key="2">
    <citation type="submission" date="2025-05" db="UniProtKB">
        <authorList>
            <consortium name="EnsemblMetazoa"/>
        </authorList>
    </citation>
    <scope>IDENTIFICATION</scope>
</reference>
<dbReference type="GeneID" id="123038122"/>
<name>A0ABM5JG00_DRORH</name>
<evidence type="ECO:0000259" key="3">
    <source>
        <dbReference type="PROSITE" id="PS50158"/>
    </source>
</evidence>
<evidence type="ECO:0000313" key="5">
    <source>
        <dbReference type="Proteomes" id="UP001652680"/>
    </source>
</evidence>
<keyword evidence="2" id="KW-0175">Coiled coil</keyword>
<keyword evidence="1" id="KW-0479">Metal-binding</keyword>
<keyword evidence="1" id="KW-0863">Zinc-finger</keyword>
<dbReference type="PROSITE" id="PS50158">
    <property type="entry name" value="ZF_CCHC"/>
    <property type="match status" value="1"/>
</dbReference>
<dbReference type="RefSeq" id="XP_044317749.1">
    <property type="nucleotide sequence ID" value="XM_044461814.1"/>
</dbReference>
<evidence type="ECO:0000313" key="4">
    <source>
        <dbReference type="EnsemblMetazoa" id="XP_044317749.1"/>
    </source>
</evidence>
<evidence type="ECO:0000256" key="2">
    <source>
        <dbReference type="SAM" id="Coils"/>
    </source>
</evidence>
<dbReference type="SUPFAM" id="SSF57756">
    <property type="entry name" value="Retrovirus zinc finger-like domains"/>
    <property type="match status" value="1"/>
</dbReference>
<keyword evidence="5" id="KW-1185">Reference proteome</keyword>
<dbReference type="Pfam" id="PF00098">
    <property type="entry name" value="zf-CCHC"/>
    <property type="match status" value="1"/>
</dbReference>
<evidence type="ECO:0000256" key="1">
    <source>
        <dbReference type="PROSITE-ProRule" id="PRU00047"/>
    </source>
</evidence>
<proteinExistence type="predicted"/>
<dbReference type="InterPro" id="IPR036875">
    <property type="entry name" value="Znf_CCHC_sf"/>
</dbReference>
<keyword evidence="1" id="KW-0862">Zinc</keyword>
<protein>
    <recommendedName>
        <fullName evidence="3">CCHC-type domain-containing protein</fullName>
    </recommendedName>
</protein>